<reference evidence="1" key="1">
    <citation type="submission" date="2020-05" db="EMBL/GenBank/DDBJ databases">
        <authorList>
            <person name="Chiriac C."/>
            <person name="Salcher M."/>
            <person name="Ghai R."/>
            <person name="Kavagutti S V."/>
        </authorList>
    </citation>
    <scope>NUCLEOTIDE SEQUENCE</scope>
</reference>
<proteinExistence type="predicted"/>
<organism evidence="1">
    <name type="scientific">uncultured Caudovirales phage</name>
    <dbReference type="NCBI Taxonomy" id="2100421"/>
    <lineage>
        <taxon>Viruses</taxon>
        <taxon>Duplodnaviria</taxon>
        <taxon>Heunggongvirae</taxon>
        <taxon>Uroviricota</taxon>
        <taxon>Caudoviricetes</taxon>
        <taxon>Peduoviridae</taxon>
        <taxon>Maltschvirus</taxon>
        <taxon>Maltschvirus maltsch</taxon>
    </lineage>
</organism>
<accession>A0A6J5SS42</accession>
<sequence length="210" mass="23552">MNNYDIDTLVAIKSSFQSNDFQWIKTNDKTKLGKVVQVRDVLPSRNGRFMAILSDGTQLDTDRVSSDLMMITEDQKPMSMAEIQSINYIPSLNEDFKVSEEIPAEFRAEVIAPKQIAPQPAQPAQLKVSNDPGDLFGMFSLEDTDLALSVKIKLPSKNLLKMMYSNSKNKEEFLTKLSDYINNNVTADSIKKTMKKMLSTTPTKKSTANA</sequence>
<protein>
    <submittedName>
        <fullName evidence="1">Uncharacterized protein</fullName>
    </submittedName>
</protein>
<dbReference type="EMBL" id="LR797474">
    <property type="protein sequence ID" value="CAB4218105.1"/>
    <property type="molecule type" value="Genomic_DNA"/>
</dbReference>
<name>A0A6J5SS42_9CAUD</name>
<evidence type="ECO:0000313" key="1">
    <source>
        <dbReference type="EMBL" id="CAB4218105.1"/>
    </source>
</evidence>
<gene>
    <name evidence="1" type="ORF">UFOVP1604_2</name>
</gene>